<dbReference type="SUPFAM" id="SSF52540">
    <property type="entry name" value="P-loop containing nucleoside triphosphate hydrolases"/>
    <property type="match status" value="1"/>
</dbReference>
<evidence type="ECO:0000259" key="1">
    <source>
        <dbReference type="Pfam" id="PF13191"/>
    </source>
</evidence>
<proteinExistence type="predicted"/>
<sequence length="403" mass="44351">MFTPKTIVTREMFARRNEPDLEGNPGLQDTLQDALRERGGQILLYGDTGVGKSSLLKYAAEDEGLGTVVVECVSSMSHADILDALVRKVVQVKKIAMRKSGSVEASATAEGKVPWFAKLSGTIKATGGVQSDYEIVEKDAIDVLAEVLPRVGRTVIVLDNFQNIKLLETRELVAQTLEQLSDRAADSDGGDVKAVVIGIAEDAHSLLGASRSYGRRTTEIGVPRMPDDELREVLTRGFKKLSIVADGPIVDSFVFYSDGFPYFAHLLGLNVARTVLKTKSEIISDHDLAAALKRSATAVTSTYAERTRKAREAGGEVQPRLQIMRMLAASEKRVWSSADVQTMWAEKIGPRDEYTFMHTALAQLSTAKHGSILRRTGARKHYLYQFEDPHMRPYLRIAEDIAL</sequence>
<organism evidence="2 3">
    <name type="scientific">Microbacterium murale</name>
    <dbReference type="NCBI Taxonomy" id="1081040"/>
    <lineage>
        <taxon>Bacteria</taxon>
        <taxon>Bacillati</taxon>
        <taxon>Actinomycetota</taxon>
        <taxon>Actinomycetes</taxon>
        <taxon>Micrococcales</taxon>
        <taxon>Microbacteriaceae</taxon>
        <taxon>Microbacterium</taxon>
    </lineage>
</organism>
<name>A0ABQ1S6F4_9MICO</name>
<gene>
    <name evidence="2" type="ORF">GCM10007269_36870</name>
</gene>
<evidence type="ECO:0000313" key="3">
    <source>
        <dbReference type="Proteomes" id="UP000629365"/>
    </source>
</evidence>
<dbReference type="Gene3D" id="3.40.50.300">
    <property type="entry name" value="P-loop containing nucleotide triphosphate hydrolases"/>
    <property type="match status" value="1"/>
</dbReference>
<accession>A0ABQ1S6F4</accession>
<feature type="domain" description="Orc1-like AAA ATPase" evidence="1">
    <location>
        <begin position="27"/>
        <end position="183"/>
    </location>
</feature>
<reference evidence="3" key="1">
    <citation type="journal article" date="2019" name="Int. J. Syst. Evol. Microbiol.">
        <title>The Global Catalogue of Microorganisms (GCM) 10K type strain sequencing project: providing services to taxonomists for standard genome sequencing and annotation.</title>
        <authorList>
            <consortium name="The Broad Institute Genomics Platform"/>
            <consortium name="The Broad Institute Genome Sequencing Center for Infectious Disease"/>
            <person name="Wu L."/>
            <person name="Ma J."/>
        </authorList>
    </citation>
    <scope>NUCLEOTIDE SEQUENCE [LARGE SCALE GENOMIC DNA]</scope>
    <source>
        <strain evidence="3">CCM 7640</strain>
    </source>
</reference>
<dbReference type="GO" id="GO:0003677">
    <property type="term" value="F:DNA binding"/>
    <property type="evidence" value="ECO:0007669"/>
    <property type="project" value="UniProtKB-KW"/>
</dbReference>
<dbReference type="Pfam" id="PF13191">
    <property type="entry name" value="AAA_16"/>
    <property type="match status" value="1"/>
</dbReference>
<protein>
    <submittedName>
        <fullName evidence="2">DNA-binding protein</fullName>
    </submittedName>
</protein>
<dbReference type="InterPro" id="IPR041664">
    <property type="entry name" value="AAA_16"/>
</dbReference>
<dbReference type="InterPro" id="IPR027417">
    <property type="entry name" value="P-loop_NTPase"/>
</dbReference>
<dbReference type="EMBL" id="BMCM01000009">
    <property type="protein sequence ID" value="GGD90902.1"/>
    <property type="molecule type" value="Genomic_DNA"/>
</dbReference>
<dbReference type="Proteomes" id="UP000629365">
    <property type="component" value="Unassembled WGS sequence"/>
</dbReference>
<dbReference type="PANTHER" id="PTHR34301">
    <property type="entry name" value="DNA-BINDING PROTEIN-RELATED"/>
    <property type="match status" value="1"/>
</dbReference>
<keyword evidence="3" id="KW-1185">Reference proteome</keyword>
<keyword evidence="2" id="KW-0238">DNA-binding</keyword>
<comment type="caution">
    <text evidence="2">The sequence shown here is derived from an EMBL/GenBank/DDBJ whole genome shotgun (WGS) entry which is preliminary data.</text>
</comment>
<dbReference type="PANTHER" id="PTHR34301:SF8">
    <property type="entry name" value="ATPASE DOMAIN-CONTAINING PROTEIN"/>
    <property type="match status" value="1"/>
</dbReference>
<evidence type="ECO:0000313" key="2">
    <source>
        <dbReference type="EMBL" id="GGD90902.1"/>
    </source>
</evidence>